<proteinExistence type="predicted"/>
<organism evidence="1 2">
    <name type="scientific">Trifolium medium</name>
    <dbReference type="NCBI Taxonomy" id="97028"/>
    <lineage>
        <taxon>Eukaryota</taxon>
        <taxon>Viridiplantae</taxon>
        <taxon>Streptophyta</taxon>
        <taxon>Embryophyta</taxon>
        <taxon>Tracheophyta</taxon>
        <taxon>Spermatophyta</taxon>
        <taxon>Magnoliopsida</taxon>
        <taxon>eudicotyledons</taxon>
        <taxon>Gunneridae</taxon>
        <taxon>Pentapetalae</taxon>
        <taxon>rosids</taxon>
        <taxon>fabids</taxon>
        <taxon>Fabales</taxon>
        <taxon>Fabaceae</taxon>
        <taxon>Papilionoideae</taxon>
        <taxon>50 kb inversion clade</taxon>
        <taxon>NPAAA clade</taxon>
        <taxon>Hologalegina</taxon>
        <taxon>IRL clade</taxon>
        <taxon>Trifolieae</taxon>
        <taxon>Trifolium</taxon>
    </lineage>
</organism>
<evidence type="ECO:0000313" key="2">
    <source>
        <dbReference type="Proteomes" id="UP000265520"/>
    </source>
</evidence>
<comment type="caution">
    <text evidence="1">The sequence shown here is derived from an EMBL/GenBank/DDBJ whole genome shotgun (WGS) entry which is preliminary data.</text>
</comment>
<accession>A0A392RUC0</accession>
<protein>
    <submittedName>
        <fullName evidence="1">Uncharacterized protein</fullName>
    </submittedName>
</protein>
<keyword evidence="2" id="KW-1185">Reference proteome</keyword>
<name>A0A392RUC0_9FABA</name>
<evidence type="ECO:0000313" key="1">
    <source>
        <dbReference type="EMBL" id="MCI40241.1"/>
    </source>
</evidence>
<feature type="non-terminal residue" evidence="1">
    <location>
        <position position="1"/>
    </location>
</feature>
<sequence>LEDVVKKEVMKPFETGKIDYMTNSLRVDLSGVTSKTKCFKQPTRQFIKRKRFKWRIKKEKPKSDPEGMCLWFDNCKVAPLRKVNKRSWVEAKVKYPS</sequence>
<dbReference type="AlphaFoldDB" id="A0A392RUC0"/>
<dbReference type="Proteomes" id="UP000265520">
    <property type="component" value="Unassembled WGS sequence"/>
</dbReference>
<reference evidence="1 2" key="1">
    <citation type="journal article" date="2018" name="Front. Plant Sci.">
        <title>Red Clover (Trifolium pratense) and Zigzag Clover (T. medium) - A Picture of Genomic Similarities and Differences.</title>
        <authorList>
            <person name="Dluhosova J."/>
            <person name="Istvanek J."/>
            <person name="Nedelnik J."/>
            <person name="Repkova J."/>
        </authorList>
    </citation>
    <scope>NUCLEOTIDE SEQUENCE [LARGE SCALE GENOMIC DNA]</scope>
    <source>
        <strain evidence="2">cv. 10/8</strain>
        <tissue evidence="1">Leaf</tissue>
    </source>
</reference>
<dbReference type="EMBL" id="LXQA010277534">
    <property type="protein sequence ID" value="MCI40241.1"/>
    <property type="molecule type" value="Genomic_DNA"/>
</dbReference>